<dbReference type="AlphaFoldDB" id="A0A8X6WL86"/>
<proteinExistence type="predicted"/>
<dbReference type="EMBL" id="BMAV01000185">
    <property type="protein sequence ID" value="GFY37228.1"/>
    <property type="molecule type" value="Genomic_DNA"/>
</dbReference>
<accession>A0A8X6WL86</accession>
<evidence type="ECO:0000313" key="2">
    <source>
        <dbReference type="Proteomes" id="UP000886998"/>
    </source>
</evidence>
<keyword evidence="2" id="KW-1185">Reference proteome</keyword>
<organism evidence="1 2">
    <name type="scientific">Trichonephila inaurata madagascariensis</name>
    <dbReference type="NCBI Taxonomy" id="2747483"/>
    <lineage>
        <taxon>Eukaryota</taxon>
        <taxon>Metazoa</taxon>
        <taxon>Ecdysozoa</taxon>
        <taxon>Arthropoda</taxon>
        <taxon>Chelicerata</taxon>
        <taxon>Arachnida</taxon>
        <taxon>Araneae</taxon>
        <taxon>Araneomorphae</taxon>
        <taxon>Entelegynae</taxon>
        <taxon>Araneoidea</taxon>
        <taxon>Nephilidae</taxon>
        <taxon>Trichonephila</taxon>
        <taxon>Trichonephila inaurata</taxon>
    </lineage>
</organism>
<name>A0A8X6WL86_9ARAC</name>
<dbReference type="Proteomes" id="UP000886998">
    <property type="component" value="Unassembled WGS sequence"/>
</dbReference>
<gene>
    <name evidence="1" type="ORF">TNIN_63011</name>
</gene>
<protein>
    <submittedName>
        <fullName evidence="1">Uncharacterized protein</fullName>
    </submittedName>
</protein>
<evidence type="ECO:0000313" key="1">
    <source>
        <dbReference type="EMBL" id="GFY37228.1"/>
    </source>
</evidence>
<reference evidence="1" key="1">
    <citation type="submission" date="2020-08" db="EMBL/GenBank/DDBJ databases">
        <title>Multicomponent nature underlies the extraordinary mechanical properties of spider dragline silk.</title>
        <authorList>
            <person name="Kono N."/>
            <person name="Nakamura H."/>
            <person name="Mori M."/>
            <person name="Yoshida Y."/>
            <person name="Ohtoshi R."/>
            <person name="Malay A.D."/>
            <person name="Moran D.A.P."/>
            <person name="Tomita M."/>
            <person name="Numata K."/>
            <person name="Arakawa K."/>
        </authorList>
    </citation>
    <scope>NUCLEOTIDE SEQUENCE</scope>
</reference>
<comment type="caution">
    <text evidence="1">The sequence shown here is derived from an EMBL/GenBank/DDBJ whole genome shotgun (WGS) entry which is preliminary data.</text>
</comment>
<sequence>MVRKKKRSQRSIHDIIRIWTLRKIQMVRCKKLPRNLLGAGKHIKHFQGEPFTKRLNLQNAPVDIGPYIEVCMILT</sequence>
<feature type="non-terminal residue" evidence="1">
    <location>
        <position position="75"/>
    </location>
</feature>